<dbReference type="Pfam" id="PF01032">
    <property type="entry name" value="FecCD"/>
    <property type="match status" value="1"/>
</dbReference>
<feature type="transmembrane region" description="Helical" evidence="8">
    <location>
        <begin position="88"/>
        <end position="108"/>
    </location>
</feature>
<dbReference type="GO" id="GO:0022857">
    <property type="term" value="F:transmembrane transporter activity"/>
    <property type="evidence" value="ECO:0007669"/>
    <property type="project" value="InterPro"/>
</dbReference>
<feature type="transmembrane region" description="Helical" evidence="8">
    <location>
        <begin position="305"/>
        <end position="323"/>
    </location>
</feature>
<keyword evidence="4" id="KW-1003">Cell membrane</keyword>
<name>A0A2Y8ZY20_9MICO</name>
<dbReference type="FunFam" id="1.10.3470.10:FF:000001">
    <property type="entry name" value="Vitamin B12 ABC transporter permease BtuC"/>
    <property type="match status" value="1"/>
</dbReference>
<sequence length="331" mass="33080">MTKRSTVAVTVSILMLTVTVMLSLAIGAQSLSPIEVLKAVFGGSTPEVQAIVQSRASRTLIGLVVGICIALSGAAMQGITRNPLADPGLLGVDSGAALAVVIGLTTGIASSQLSFVLLALVGASIAAVLVYLISSAGARGPDPVTMVLAGAAMGAAATGLVAGLLITHQGALDVYRFWSVGSIGGREVATVLPATLPFLILGALIVFVGAPALNALALGDEMATTLGHNVLRARALIALGAVLLAAGATSIAGPIAFVGLVIPHFARILRGPDYRSILPLCVILGPVLLLIADIVGRVISPPGEVSAGILTAVVGVPVLIYLVRRPGVVVA</sequence>
<keyword evidence="5 8" id="KW-0812">Transmembrane</keyword>
<evidence type="ECO:0000256" key="3">
    <source>
        <dbReference type="ARBA" id="ARBA00022448"/>
    </source>
</evidence>
<evidence type="ECO:0000256" key="4">
    <source>
        <dbReference type="ARBA" id="ARBA00022475"/>
    </source>
</evidence>
<evidence type="ECO:0000256" key="2">
    <source>
        <dbReference type="ARBA" id="ARBA00007935"/>
    </source>
</evidence>
<feature type="transmembrane region" description="Helical" evidence="8">
    <location>
        <begin position="146"/>
        <end position="167"/>
    </location>
</feature>
<feature type="transmembrane region" description="Helical" evidence="8">
    <location>
        <begin position="277"/>
        <end position="299"/>
    </location>
</feature>
<keyword evidence="6 8" id="KW-1133">Transmembrane helix</keyword>
<dbReference type="SUPFAM" id="SSF81345">
    <property type="entry name" value="ABC transporter involved in vitamin B12 uptake, BtuC"/>
    <property type="match status" value="1"/>
</dbReference>
<dbReference type="RefSeq" id="WP_109687959.1">
    <property type="nucleotide sequence ID" value="NZ_QGDN01000001.1"/>
</dbReference>
<evidence type="ECO:0000256" key="5">
    <source>
        <dbReference type="ARBA" id="ARBA00022692"/>
    </source>
</evidence>
<dbReference type="Proteomes" id="UP000250028">
    <property type="component" value="Unassembled WGS sequence"/>
</dbReference>
<gene>
    <name evidence="9" type="ORF">SAMN04489750_3561</name>
</gene>
<dbReference type="InterPro" id="IPR037294">
    <property type="entry name" value="ABC_BtuC-like"/>
</dbReference>
<feature type="transmembrane region" description="Helical" evidence="8">
    <location>
        <begin position="115"/>
        <end position="134"/>
    </location>
</feature>
<dbReference type="Gene3D" id="1.10.3470.10">
    <property type="entry name" value="ABC transporter involved in vitamin B12 uptake, BtuC"/>
    <property type="match status" value="1"/>
</dbReference>
<evidence type="ECO:0000256" key="6">
    <source>
        <dbReference type="ARBA" id="ARBA00022989"/>
    </source>
</evidence>
<keyword evidence="7 8" id="KW-0472">Membrane</keyword>
<dbReference type="AlphaFoldDB" id="A0A2Y8ZY20"/>
<evidence type="ECO:0000313" key="9">
    <source>
        <dbReference type="EMBL" id="SSA36178.1"/>
    </source>
</evidence>
<dbReference type="PANTHER" id="PTHR30472:SF1">
    <property type="entry name" value="FE(3+) DICITRATE TRANSPORT SYSTEM PERMEASE PROTEIN FECC-RELATED"/>
    <property type="match status" value="1"/>
</dbReference>
<dbReference type="GO" id="GO:0033214">
    <property type="term" value="P:siderophore-iron import into cell"/>
    <property type="evidence" value="ECO:0007669"/>
    <property type="project" value="TreeGrafter"/>
</dbReference>
<comment type="similarity">
    <text evidence="2">Belongs to the binding-protein-dependent transport system permease family. FecCD subfamily.</text>
</comment>
<dbReference type="CDD" id="cd06550">
    <property type="entry name" value="TM_ABC_iron-siderophores_like"/>
    <property type="match status" value="1"/>
</dbReference>
<feature type="transmembrane region" description="Helical" evidence="8">
    <location>
        <begin position="59"/>
        <end position="76"/>
    </location>
</feature>
<reference evidence="10" key="1">
    <citation type="submission" date="2016-10" db="EMBL/GenBank/DDBJ databases">
        <authorList>
            <person name="Varghese N."/>
            <person name="Submissions S."/>
        </authorList>
    </citation>
    <scope>NUCLEOTIDE SEQUENCE [LARGE SCALE GENOMIC DNA]</scope>
    <source>
        <strain evidence="10">DSM 22951</strain>
    </source>
</reference>
<evidence type="ECO:0000313" key="10">
    <source>
        <dbReference type="Proteomes" id="UP000250028"/>
    </source>
</evidence>
<dbReference type="InterPro" id="IPR000522">
    <property type="entry name" value="ABC_transptr_permease_BtuC"/>
</dbReference>
<evidence type="ECO:0000256" key="7">
    <source>
        <dbReference type="ARBA" id="ARBA00023136"/>
    </source>
</evidence>
<comment type="subcellular location">
    <subcellularLocation>
        <location evidence="1">Cell membrane</location>
        <topology evidence="1">Multi-pass membrane protein</topology>
    </subcellularLocation>
</comment>
<evidence type="ECO:0000256" key="1">
    <source>
        <dbReference type="ARBA" id="ARBA00004651"/>
    </source>
</evidence>
<organism evidence="9 10">
    <name type="scientific">Branchiibius hedensis</name>
    <dbReference type="NCBI Taxonomy" id="672460"/>
    <lineage>
        <taxon>Bacteria</taxon>
        <taxon>Bacillati</taxon>
        <taxon>Actinomycetota</taxon>
        <taxon>Actinomycetes</taxon>
        <taxon>Micrococcales</taxon>
        <taxon>Dermacoccaceae</taxon>
        <taxon>Branchiibius</taxon>
    </lineage>
</organism>
<proteinExistence type="inferred from homology"/>
<evidence type="ECO:0000256" key="8">
    <source>
        <dbReference type="SAM" id="Phobius"/>
    </source>
</evidence>
<keyword evidence="10" id="KW-1185">Reference proteome</keyword>
<feature type="transmembrane region" description="Helical" evidence="8">
    <location>
        <begin position="188"/>
        <end position="213"/>
    </location>
</feature>
<feature type="transmembrane region" description="Helical" evidence="8">
    <location>
        <begin position="6"/>
        <end position="28"/>
    </location>
</feature>
<accession>A0A2Y8ZY20</accession>
<dbReference type="PANTHER" id="PTHR30472">
    <property type="entry name" value="FERRIC ENTEROBACTIN TRANSPORT SYSTEM PERMEASE PROTEIN"/>
    <property type="match status" value="1"/>
</dbReference>
<feature type="transmembrane region" description="Helical" evidence="8">
    <location>
        <begin position="233"/>
        <end position="265"/>
    </location>
</feature>
<dbReference type="GO" id="GO:0005886">
    <property type="term" value="C:plasma membrane"/>
    <property type="evidence" value="ECO:0007669"/>
    <property type="project" value="UniProtKB-SubCell"/>
</dbReference>
<dbReference type="EMBL" id="UESZ01000001">
    <property type="protein sequence ID" value="SSA36178.1"/>
    <property type="molecule type" value="Genomic_DNA"/>
</dbReference>
<dbReference type="OrthoDB" id="9782305at2"/>
<keyword evidence="3" id="KW-0813">Transport</keyword>
<protein>
    <submittedName>
        <fullName evidence="9">Iron complex transport system permease protein</fullName>
    </submittedName>
</protein>